<protein>
    <submittedName>
        <fullName evidence="1">Uncharacterized protein</fullName>
    </submittedName>
</protein>
<name>A0A0F9WHZ2_9ZZZZ</name>
<dbReference type="InterPro" id="IPR043733">
    <property type="entry name" value="DUF5677"/>
</dbReference>
<gene>
    <name evidence="1" type="ORF">LCGC14_0001660</name>
</gene>
<reference evidence="1" key="1">
    <citation type="journal article" date="2015" name="Nature">
        <title>Complex archaea that bridge the gap between prokaryotes and eukaryotes.</title>
        <authorList>
            <person name="Spang A."/>
            <person name="Saw J.H."/>
            <person name="Jorgensen S.L."/>
            <person name="Zaremba-Niedzwiedzka K."/>
            <person name="Martijn J."/>
            <person name="Lind A.E."/>
            <person name="van Eijk R."/>
            <person name="Schleper C."/>
            <person name="Guy L."/>
            <person name="Ettema T.J."/>
        </authorList>
    </citation>
    <scope>NUCLEOTIDE SEQUENCE</scope>
</reference>
<proteinExistence type="predicted"/>
<organism evidence="1">
    <name type="scientific">marine sediment metagenome</name>
    <dbReference type="NCBI Taxonomy" id="412755"/>
    <lineage>
        <taxon>unclassified sequences</taxon>
        <taxon>metagenomes</taxon>
        <taxon>ecological metagenomes</taxon>
    </lineage>
</organism>
<dbReference type="EMBL" id="LAZR01000001">
    <property type="protein sequence ID" value="KKO12158.1"/>
    <property type="molecule type" value="Genomic_DNA"/>
</dbReference>
<dbReference type="AlphaFoldDB" id="A0A0F9WHZ2"/>
<accession>A0A0F9WHZ2</accession>
<sequence>MSTVLDHFQHIRFDKKHAWHRSMILLYCTIIEYADSIYVLVTQQNSVSLPIVTRSILEAFVDLMNLCDDPSYGNHLQADDIKEWLRVAKEAQTTSNPYLKEMVDADGFDVQVIQWEDEFKALGHEGFRPLNQITKFEKAGLANEYRSVYNFLCVHTHNNLRALHERHIEISDDKRDFNIVIFHDFDPKLIEQYIPLVCRCIIECSIKVHATIGTGYEDAFKTDQ</sequence>
<dbReference type="Pfam" id="PF18928">
    <property type="entry name" value="DUF5677"/>
    <property type="match status" value="1"/>
</dbReference>
<evidence type="ECO:0000313" key="1">
    <source>
        <dbReference type="EMBL" id="KKO12158.1"/>
    </source>
</evidence>
<comment type="caution">
    <text evidence="1">The sequence shown here is derived from an EMBL/GenBank/DDBJ whole genome shotgun (WGS) entry which is preliminary data.</text>
</comment>